<dbReference type="Pfam" id="PF00078">
    <property type="entry name" value="RVT_1"/>
    <property type="match status" value="1"/>
</dbReference>
<dbReference type="InterPro" id="IPR043502">
    <property type="entry name" value="DNA/RNA_pol_sf"/>
</dbReference>
<keyword evidence="4" id="KW-1185">Reference proteome</keyword>
<dbReference type="InterPro" id="IPR036691">
    <property type="entry name" value="Endo/exonu/phosph_ase_sf"/>
</dbReference>
<organism evidence="3 4">
    <name type="scientific">Lolium multiflorum</name>
    <name type="common">Italian ryegrass</name>
    <name type="synonym">Lolium perenne subsp. multiflorum</name>
    <dbReference type="NCBI Taxonomy" id="4521"/>
    <lineage>
        <taxon>Eukaryota</taxon>
        <taxon>Viridiplantae</taxon>
        <taxon>Streptophyta</taxon>
        <taxon>Embryophyta</taxon>
        <taxon>Tracheophyta</taxon>
        <taxon>Spermatophyta</taxon>
        <taxon>Magnoliopsida</taxon>
        <taxon>Liliopsida</taxon>
        <taxon>Poales</taxon>
        <taxon>Poaceae</taxon>
        <taxon>BOP clade</taxon>
        <taxon>Pooideae</taxon>
        <taxon>Poodae</taxon>
        <taxon>Poeae</taxon>
        <taxon>Poeae Chloroplast Group 2 (Poeae type)</taxon>
        <taxon>Loliodinae</taxon>
        <taxon>Loliinae</taxon>
        <taxon>Lolium</taxon>
    </lineage>
</organism>
<dbReference type="InterPro" id="IPR005135">
    <property type="entry name" value="Endo/exonuclease/phosphatase"/>
</dbReference>
<dbReference type="AlphaFoldDB" id="A0AAD8RNR6"/>
<dbReference type="Pfam" id="PF03372">
    <property type="entry name" value="Exo_endo_phos"/>
    <property type="match status" value="1"/>
</dbReference>
<evidence type="ECO:0000313" key="3">
    <source>
        <dbReference type="EMBL" id="KAK1627116.1"/>
    </source>
</evidence>
<sequence>MMNAKFMFNVESWNVRGLGDSVKCGAVFADLAFAKPSLLGLQETKLSLISPAKAASFLPPNLRTFSSVDSIGSSGGLVTAWDQTLFSLATSGSTRSILSLDFLLADDGSPFRFTNVYAPCDLAGKTVFLQDLLTHAPIDNTPWLIAGDFNLTRDPSDHNNDNFSLPEAELFNDCINTTGLIELPLGDRRLSCLGAPFTYTEIREAFSAMNKMSSPGPDGFGPSFFSTFWDTVSADVAKIFSSFFDGTIDLSRINRAFLAITKVLMTRLKAGIHNLVDADQTGFLSGRRISENIVYAADLVRCCHTRKSPTIVFKIDFRKAFDSVNWASLLPILRARGFDDLWCTWMWRILDSGHTAILLNGVP</sequence>
<evidence type="ECO:0008006" key="5">
    <source>
        <dbReference type="Google" id="ProtNLM"/>
    </source>
</evidence>
<feature type="domain" description="Reverse transcriptase" evidence="1">
    <location>
        <begin position="259"/>
        <end position="350"/>
    </location>
</feature>
<dbReference type="EMBL" id="JAUUTY010000005">
    <property type="protein sequence ID" value="KAK1627116.1"/>
    <property type="molecule type" value="Genomic_DNA"/>
</dbReference>
<dbReference type="GO" id="GO:0003824">
    <property type="term" value="F:catalytic activity"/>
    <property type="evidence" value="ECO:0007669"/>
    <property type="project" value="InterPro"/>
</dbReference>
<dbReference type="SUPFAM" id="SSF56219">
    <property type="entry name" value="DNase I-like"/>
    <property type="match status" value="1"/>
</dbReference>
<evidence type="ECO:0000259" key="2">
    <source>
        <dbReference type="Pfam" id="PF03372"/>
    </source>
</evidence>
<comment type="caution">
    <text evidence="3">The sequence shown here is derived from an EMBL/GenBank/DDBJ whole genome shotgun (WGS) entry which is preliminary data.</text>
</comment>
<dbReference type="SUPFAM" id="SSF56672">
    <property type="entry name" value="DNA/RNA polymerases"/>
    <property type="match status" value="1"/>
</dbReference>
<evidence type="ECO:0000259" key="1">
    <source>
        <dbReference type="Pfam" id="PF00078"/>
    </source>
</evidence>
<feature type="domain" description="Endonuclease/exonuclease/phosphatase" evidence="2">
    <location>
        <begin position="12"/>
        <end position="184"/>
    </location>
</feature>
<gene>
    <name evidence="3" type="ORF">QYE76_001431</name>
</gene>
<proteinExistence type="predicted"/>
<dbReference type="PANTHER" id="PTHR19446">
    <property type="entry name" value="REVERSE TRANSCRIPTASES"/>
    <property type="match status" value="1"/>
</dbReference>
<reference evidence="3" key="1">
    <citation type="submission" date="2023-07" db="EMBL/GenBank/DDBJ databases">
        <title>A chromosome-level genome assembly of Lolium multiflorum.</title>
        <authorList>
            <person name="Chen Y."/>
            <person name="Copetti D."/>
            <person name="Kolliker R."/>
            <person name="Studer B."/>
        </authorList>
    </citation>
    <scope>NUCLEOTIDE SEQUENCE</scope>
    <source>
        <strain evidence="3">02402/16</strain>
        <tissue evidence="3">Leaf</tissue>
    </source>
</reference>
<name>A0AAD8RNR6_LOLMU</name>
<evidence type="ECO:0000313" key="4">
    <source>
        <dbReference type="Proteomes" id="UP001231189"/>
    </source>
</evidence>
<accession>A0AAD8RNR6</accession>
<dbReference type="Gene3D" id="3.60.10.10">
    <property type="entry name" value="Endonuclease/exonuclease/phosphatase"/>
    <property type="match status" value="1"/>
</dbReference>
<dbReference type="InterPro" id="IPR000477">
    <property type="entry name" value="RT_dom"/>
</dbReference>
<protein>
    <recommendedName>
        <fullName evidence="5">Reverse transcriptase domain-containing protein</fullName>
    </recommendedName>
</protein>
<dbReference type="Proteomes" id="UP001231189">
    <property type="component" value="Unassembled WGS sequence"/>
</dbReference>